<evidence type="ECO:0000313" key="14">
    <source>
        <dbReference type="Proteomes" id="UP001144471"/>
    </source>
</evidence>
<reference evidence="13" key="1">
    <citation type="submission" date="2022-12" db="EMBL/GenBank/DDBJ databases">
        <title>Reference genome sequencing for broad-spectrum identification of bacterial and archaeal isolates by mass spectrometry.</title>
        <authorList>
            <person name="Sekiguchi Y."/>
            <person name="Tourlousse D.M."/>
        </authorList>
    </citation>
    <scope>NUCLEOTIDE SEQUENCE</scope>
    <source>
        <strain evidence="13">10succ1</strain>
    </source>
</reference>
<dbReference type="Pfam" id="PF02424">
    <property type="entry name" value="ApbE"/>
    <property type="match status" value="1"/>
</dbReference>
<dbReference type="PANTHER" id="PTHR30040">
    <property type="entry name" value="THIAMINE BIOSYNTHESIS LIPOPROTEIN APBE"/>
    <property type="match status" value="1"/>
</dbReference>
<dbReference type="PANTHER" id="PTHR30040:SF2">
    <property type="entry name" value="FAD:PROTEIN FMN TRANSFERASE"/>
    <property type="match status" value="1"/>
</dbReference>
<dbReference type="EC" id="2.7.1.180" evidence="1 10"/>
<evidence type="ECO:0000256" key="5">
    <source>
        <dbReference type="ARBA" id="ARBA00022723"/>
    </source>
</evidence>
<organism evidence="13 14">
    <name type="scientific">Propionigenium maris DSM 9537</name>
    <dbReference type="NCBI Taxonomy" id="1123000"/>
    <lineage>
        <taxon>Bacteria</taxon>
        <taxon>Fusobacteriati</taxon>
        <taxon>Fusobacteriota</taxon>
        <taxon>Fusobacteriia</taxon>
        <taxon>Fusobacteriales</taxon>
        <taxon>Fusobacteriaceae</taxon>
        <taxon>Propionigenium</taxon>
    </lineage>
</organism>
<keyword evidence="7 10" id="KW-0460">Magnesium</keyword>
<keyword evidence="12" id="KW-0449">Lipoprotein</keyword>
<evidence type="ECO:0000256" key="9">
    <source>
        <dbReference type="ARBA" id="ARBA00048540"/>
    </source>
</evidence>
<gene>
    <name evidence="13" type="ORF">PM10SUCC1_01750</name>
</gene>
<dbReference type="Proteomes" id="UP001144471">
    <property type="component" value="Unassembled WGS sequence"/>
</dbReference>
<comment type="function">
    <text evidence="12">Flavin transferase that catalyzes the transfer of the FMN moiety of FAD and its covalent binding to the hydroxyl group of a threonine residue in a target flavoprotein.</text>
</comment>
<keyword evidence="5 10" id="KW-0479">Metal-binding</keyword>
<feature type="binding site" evidence="11">
    <location>
        <position position="169"/>
    </location>
    <ligand>
        <name>Mg(2+)</name>
        <dbReference type="ChEBI" id="CHEBI:18420"/>
    </ligand>
</feature>
<comment type="cofactor">
    <cofactor evidence="11">
        <name>Mg(2+)</name>
        <dbReference type="ChEBI" id="CHEBI:18420"/>
    </cofactor>
    <cofactor evidence="11">
        <name>Mn(2+)</name>
        <dbReference type="ChEBI" id="CHEBI:29035"/>
    </cofactor>
    <text evidence="11">Magnesium. Can also use manganese.</text>
</comment>
<dbReference type="GO" id="GO:0005886">
    <property type="term" value="C:plasma membrane"/>
    <property type="evidence" value="ECO:0007669"/>
    <property type="project" value="UniProtKB-SubCell"/>
</dbReference>
<keyword evidence="12" id="KW-0997">Cell inner membrane</keyword>
<feature type="binding site" evidence="11">
    <location>
        <position position="280"/>
    </location>
    <ligand>
        <name>Mg(2+)</name>
        <dbReference type="ChEBI" id="CHEBI:18420"/>
    </ligand>
</feature>
<evidence type="ECO:0000256" key="10">
    <source>
        <dbReference type="PIRNR" id="PIRNR006268"/>
    </source>
</evidence>
<sequence>MIKRIVLFLMVGIILTGCRGKGKQEFKDERFLFGTYISITVFHEDAREARDAMEAAFDEMARIDKKFNSHWEGSIIDQLNNDPQRGVELDDEGLMLFEEVRRIYELTDGKFDITVEPLIQLWGFGEENPKMPTEVEIEEAIGKIDFNLVEIEGRRISLKEPLEEIDTGAFLKGYATARAKVAIEEAGVESAFITTISSMETLGPKAEGPWRIGIQDPNNSREILDIVKLDGQAMGISGDYQTFVEIEGKRYHHILDPHTGYPVEDRKLVAVICGDALLGDLYSTAFFLMDIEDVFEYVEEREELDVYIVDAEDKVIMSSGFSNYIEN</sequence>
<dbReference type="SUPFAM" id="SSF143631">
    <property type="entry name" value="ApbE-like"/>
    <property type="match status" value="1"/>
</dbReference>
<comment type="subcellular location">
    <subcellularLocation>
        <location evidence="12">Cell inner membrane</location>
        <topology evidence="12">Lipid-anchor</topology>
        <orientation evidence="12">Periplasmic side</orientation>
    </subcellularLocation>
</comment>
<dbReference type="AlphaFoldDB" id="A0A9W6GIN1"/>
<keyword evidence="14" id="KW-1185">Reference proteome</keyword>
<evidence type="ECO:0000256" key="11">
    <source>
        <dbReference type="PIRSR" id="PIRSR006268-2"/>
    </source>
</evidence>
<evidence type="ECO:0000256" key="6">
    <source>
        <dbReference type="ARBA" id="ARBA00022827"/>
    </source>
</evidence>
<protein>
    <recommendedName>
        <fullName evidence="2 10">FAD:protein FMN transferase</fullName>
        <ecNumber evidence="1 10">2.7.1.180</ecNumber>
    </recommendedName>
    <alternativeName>
        <fullName evidence="8 10">Flavin transferase</fullName>
    </alternativeName>
</protein>
<feature type="binding site" evidence="11">
    <location>
        <position position="284"/>
    </location>
    <ligand>
        <name>Mg(2+)</name>
        <dbReference type="ChEBI" id="CHEBI:18420"/>
    </ligand>
</feature>
<comment type="catalytic activity">
    <reaction evidence="9 10 12">
        <text>L-threonyl-[protein] + FAD = FMN-L-threonyl-[protein] + AMP + H(+)</text>
        <dbReference type="Rhea" id="RHEA:36847"/>
        <dbReference type="Rhea" id="RHEA-COMP:11060"/>
        <dbReference type="Rhea" id="RHEA-COMP:11061"/>
        <dbReference type="ChEBI" id="CHEBI:15378"/>
        <dbReference type="ChEBI" id="CHEBI:30013"/>
        <dbReference type="ChEBI" id="CHEBI:57692"/>
        <dbReference type="ChEBI" id="CHEBI:74257"/>
        <dbReference type="ChEBI" id="CHEBI:456215"/>
        <dbReference type="EC" id="2.7.1.180"/>
    </reaction>
</comment>
<evidence type="ECO:0000256" key="3">
    <source>
        <dbReference type="ARBA" id="ARBA00022630"/>
    </source>
</evidence>
<keyword evidence="12" id="KW-0472">Membrane</keyword>
<keyword evidence="4 10" id="KW-0808">Transferase</keyword>
<dbReference type="PIRSF" id="PIRSF006268">
    <property type="entry name" value="ApbE"/>
    <property type="match status" value="1"/>
</dbReference>
<name>A0A9W6GIN1_9FUSO</name>
<dbReference type="EMBL" id="BSDY01000001">
    <property type="protein sequence ID" value="GLI54660.1"/>
    <property type="molecule type" value="Genomic_DNA"/>
</dbReference>
<evidence type="ECO:0000256" key="1">
    <source>
        <dbReference type="ARBA" id="ARBA00011955"/>
    </source>
</evidence>
<dbReference type="GO" id="GO:0016740">
    <property type="term" value="F:transferase activity"/>
    <property type="evidence" value="ECO:0007669"/>
    <property type="project" value="UniProtKB-UniRule"/>
</dbReference>
<evidence type="ECO:0000256" key="2">
    <source>
        <dbReference type="ARBA" id="ARBA00016337"/>
    </source>
</evidence>
<accession>A0A9W6GIN1</accession>
<evidence type="ECO:0000256" key="7">
    <source>
        <dbReference type="ARBA" id="ARBA00022842"/>
    </source>
</evidence>
<dbReference type="GO" id="GO:0046872">
    <property type="term" value="F:metal ion binding"/>
    <property type="evidence" value="ECO:0007669"/>
    <property type="project" value="UniProtKB-UniRule"/>
</dbReference>
<proteinExistence type="inferred from homology"/>
<dbReference type="PROSITE" id="PS51257">
    <property type="entry name" value="PROKAR_LIPOPROTEIN"/>
    <property type="match status" value="1"/>
</dbReference>
<comment type="caution">
    <text evidence="13">The sequence shown here is derived from an EMBL/GenBank/DDBJ whole genome shotgun (WGS) entry which is preliminary data.</text>
</comment>
<keyword evidence="6 10" id="KW-0274">FAD</keyword>
<dbReference type="RefSeq" id="WP_281832504.1">
    <property type="nucleotide sequence ID" value="NZ_BSDY01000001.1"/>
</dbReference>
<keyword evidence="12" id="KW-1003">Cell membrane</keyword>
<keyword evidence="3 10" id="KW-0285">Flavoprotein</keyword>
<evidence type="ECO:0000256" key="12">
    <source>
        <dbReference type="RuleBase" id="RU363002"/>
    </source>
</evidence>
<comment type="similarity">
    <text evidence="10 12">Belongs to the ApbE family.</text>
</comment>
<dbReference type="InterPro" id="IPR003374">
    <property type="entry name" value="ApbE-like_sf"/>
</dbReference>
<evidence type="ECO:0000256" key="4">
    <source>
        <dbReference type="ARBA" id="ARBA00022679"/>
    </source>
</evidence>
<dbReference type="InterPro" id="IPR024932">
    <property type="entry name" value="ApbE"/>
</dbReference>
<dbReference type="Gene3D" id="3.10.520.10">
    <property type="entry name" value="ApbE-like domains"/>
    <property type="match status" value="1"/>
</dbReference>
<evidence type="ECO:0000256" key="8">
    <source>
        <dbReference type="ARBA" id="ARBA00031306"/>
    </source>
</evidence>
<evidence type="ECO:0000313" key="13">
    <source>
        <dbReference type="EMBL" id="GLI54660.1"/>
    </source>
</evidence>